<dbReference type="GO" id="GO:0000978">
    <property type="term" value="F:RNA polymerase II cis-regulatory region sequence-specific DNA binding"/>
    <property type="evidence" value="ECO:0007669"/>
    <property type="project" value="TreeGrafter"/>
</dbReference>
<organism evidence="8">
    <name type="scientific">Anthurium amnicola</name>
    <dbReference type="NCBI Taxonomy" id="1678845"/>
    <lineage>
        <taxon>Eukaryota</taxon>
        <taxon>Viridiplantae</taxon>
        <taxon>Streptophyta</taxon>
        <taxon>Embryophyta</taxon>
        <taxon>Tracheophyta</taxon>
        <taxon>Spermatophyta</taxon>
        <taxon>Magnoliopsida</taxon>
        <taxon>Liliopsida</taxon>
        <taxon>Araceae</taxon>
        <taxon>Pothoideae</taxon>
        <taxon>Potheae</taxon>
        <taxon>Anthurium</taxon>
    </lineage>
</organism>
<feature type="region of interest" description="Disordered" evidence="7">
    <location>
        <begin position="91"/>
        <end position="140"/>
    </location>
</feature>
<evidence type="ECO:0000256" key="2">
    <source>
        <dbReference type="ARBA" id="ARBA00023015"/>
    </source>
</evidence>
<reference evidence="8" key="1">
    <citation type="submission" date="2015-07" db="EMBL/GenBank/DDBJ databases">
        <title>Transcriptome Assembly of Anthurium amnicola.</title>
        <authorList>
            <person name="Suzuki J."/>
        </authorList>
    </citation>
    <scope>NUCLEOTIDE SEQUENCE</scope>
</reference>
<keyword evidence="4" id="KW-0804">Transcription</keyword>
<dbReference type="GO" id="GO:0046982">
    <property type="term" value="F:protein heterodimerization activity"/>
    <property type="evidence" value="ECO:0007669"/>
    <property type="project" value="InterPro"/>
</dbReference>
<feature type="non-terminal residue" evidence="8">
    <location>
        <position position="1"/>
    </location>
</feature>
<keyword evidence="3" id="KW-0238">DNA-binding</keyword>
<evidence type="ECO:0000313" key="8">
    <source>
        <dbReference type="EMBL" id="JAT48767.1"/>
    </source>
</evidence>
<evidence type="ECO:0000256" key="5">
    <source>
        <dbReference type="ARBA" id="ARBA00023242"/>
    </source>
</evidence>
<dbReference type="EMBL" id="GDJX01019169">
    <property type="protein sequence ID" value="JAT48767.1"/>
    <property type="molecule type" value="Transcribed_RNA"/>
</dbReference>
<dbReference type="GO" id="GO:0005634">
    <property type="term" value="C:nucleus"/>
    <property type="evidence" value="ECO:0007669"/>
    <property type="project" value="UniProtKB-SubCell"/>
</dbReference>
<evidence type="ECO:0000256" key="3">
    <source>
        <dbReference type="ARBA" id="ARBA00023125"/>
    </source>
</evidence>
<evidence type="ECO:0000256" key="1">
    <source>
        <dbReference type="ARBA" id="ARBA00004123"/>
    </source>
</evidence>
<dbReference type="PANTHER" id="PTHR10252:SF8">
    <property type="entry name" value="NUCLEAR TRANSCRIPTION FACTOR Y SUBUNIT GAMMA"/>
    <property type="match status" value="1"/>
</dbReference>
<keyword evidence="2" id="KW-0805">Transcription regulation</keyword>
<proteinExistence type="inferred from homology"/>
<dbReference type="GO" id="GO:0000981">
    <property type="term" value="F:DNA-binding transcription factor activity, RNA polymerase II-specific"/>
    <property type="evidence" value="ECO:0007669"/>
    <property type="project" value="TreeGrafter"/>
</dbReference>
<dbReference type="Gene3D" id="1.10.20.10">
    <property type="entry name" value="Histone, subunit A"/>
    <property type="match status" value="1"/>
</dbReference>
<comment type="subcellular location">
    <subcellularLocation>
        <location evidence="1">Nucleus</location>
    </subcellularLocation>
</comment>
<evidence type="ECO:0000256" key="4">
    <source>
        <dbReference type="ARBA" id="ARBA00023163"/>
    </source>
</evidence>
<dbReference type="AlphaFoldDB" id="A0A1D1Y2A7"/>
<keyword evidence="5" id="KW-0539">Nucleus</keyword>
<accession>A0A1D1Y2A7</accession>
<dbReference type="InterPro" id="IPR050568">
    <property type="entry name" value="Transcr_DNA_Rep_Reg"/>
</dbReference>
<protein>
    <submittedName>
        <fullName evidence="8">Nuclear transcription factor Y subunit C-1</fullName>
    </submittedName>
</protein>
<dbReference type="SUPFAM" id="SSF47113">
    <property type="entry name" value="Histone-fold"/>
    <property type="match status" value="1"/>
</dbReference>
<sequence length="140" mass="14118">AEENKRRTLQKNDVAAAIARTDIFDFLVDIVPRDDVKDESLGHLVAAAAAAAAAGGGVSATGVPYYYPPMGGPAAAGVMIGQPAVAAGFDPGSFVQPAPPPPPWQPVWQQGVPVEGSFGAAPGMEEQGGDAGHPLPPGSH</sequence>
<comment type="similarity">
    <text evidence="6">Belongs to the NFYC/HAP5 subunit family.</text>
</comment>
<dbReference type="InterPro" id="IPR009072">
    <property type="entry name" value="Histone-fold"/>
</dbReference>
<gene>
    <name evidence="8" type="primary">NFYC1_0</name>
    <name evidence="8" type="ORF">g.39755</name>
</gene>
<name>A0A1D1Y2A7_9ARAE</name>
<evidence type="ECO:0000256" key="7">
    <source>
        <dbReference type="SAM" id="MobiDB-lite"/>
    </source>
</evidence>
<dbReference type="PANTHER" id="PTHR10252">
    <property type="entry name" value="HISTONE-LIKE TRANSCRIPTION FACTOR CCAAT-RELATED"/>
    <property type="match status" value="1"/>
</dbReference>
<evidence type="ECO:0000256" key="6">
    <source>
        <dbReference type="ARBA" id="ARBA00038129"/>
    </source>
</evidence>